<dbReference type="EMBL" id="CP015596">
    <property type="protein sequence ID" value="ANE83002.1"/>
    <property type="molecule type" value="Genomic_DNA"/>
</dbReference>
<dbReference type="KEGG" id="madi:A7U43_17135"/>
<feature type="transmembrane region" description="Helical" evidence="1">
    <location>
        <begin position="30"/>
        <end position="63"/>
    </location>
</feature>
<keyword evidence="1" id="KW-0472">Membrane</keyword>
<evidence type="ECO:0000256" key="1">
    <source>
        <dbReference type="SAM" id="Phobius"/>
    </source>
</evidence>
<keyword evidence="1" id="KW-0812">Transmembrane</keyword>
<sequence>MVASYRVLVTTHTEIIVAGVPWPAYKVVALLVGALVLVAVGLVTASLGPAVLTAAAIATLIWLAGGMSARTS</sequence>
<dbReference type="AlphaFoldDB" id="A0A172UV79"/>
<proteinExistence type="predicted"/>
<dbReference type="Proteomes" id="UP000077143">
    <property type="component" value="Chromosome"/>
</dbReference>
<organism evidence="2 3">
    <name type="scientific">Mycobacterium adipatum</name>
    <dbReference type="NCBI Taxonomy" id="1682113"/>
    <lineage>
        <taxon>Bacteria</taxon>
        <taxon>Bacillati</taxon>
        <taxon>Actinomycetota</taxon>
        <taxon>Actinomycetes</taxon>
        <taxon>Mycobacteriales</taxon>
        <taxon>Mycobacteriaceae</taxon>
        <taxon>Mycobacterium</taxon>
    </lineage>
</organism>
<gene>
    <name evidence="2" type="ORF">A7U43_17135</name>
</gene>
<evidence type="ECO:0000313" key="2">
    <source>
        <dbReference type="EMBL" id="ANE83002.1"/>
    </source>
</evidence>
<accession>A0A172UV79</accession>
<keyword evidence="1" id="KW-1133">Transmembrane helix</keyword>
<protein>
    <submittedName>
        <fullName evidence="2">Uncharacterized protein</fullName>
    </submittedName>
</protein>
<name>A0A172UV79_9MYCO</name>
<evidence type="ECO:0000313" key="3">
    <source>
        <dbReference type="Proteomes" id="UP000077143"/>
    </source>
</evidence>
<reference evidence="2 3" key="1">
    <citation type="submission" date="2016-05" db="EMBL/GenBank/DDBJ databases">
        <title>Complete genome sequence of a phthalic acid esters degrading Mycobacterium sp. YC-RL4.</title>
        <authorList>
            <person name="Ren L."/>
            <person name="Fan S."/>
            <person name="Ruth N."/>
            <person name="Jia Y."/>
            <person name="Wang J."/>
            <person name="Qiao C."/>
        </authorList>
    </citation>
    <scope>NUCLEOTIDE SEQUENCE [LARGE SCALE GENOMIC DNA]</scope>
    <source>
        <strain evidence="2 3">YC-RL4</strain>
    </source>
</reference>
<keyword evidence="3" id="KW-1185">Reference proteome</keyword>